<dbReference type="AlphaFoldDB" id="A0A1G7DE79"/>
<dbReference type="GO" id="GO:0034194">
    <property type="term" value="P:D-galactonate catabolic process"/>
    <property type="evidence" value="ECO:0007669"/>
    <property type="project" value="InterPro"/>
</dbReference>
<evidence type="ECO:0000313" key="2">
    <source>
        <dbReference type="Proteomes" id="UP000199344"/>
    </source>
</evidence>
<dbReference type="Gene3D" id="3.30.420.310">
    <property type="entry name" value="2-keto-3-deoxy-galactonokinase, C-terminal domain"/>
    <property type="match status" value="1"/>
</dbReference>
<dbReference type="STRING" id="591205.SAMN05421538_10774"/>
<dbReference type="InterPro" id="IPR042258">
    <property type="entry name" value="DGOK_N"/>
</dbReference>
<dbReference type="Proteomes" id="UP000199344">
    <property type="component" value="Unassembled WGS sequence"/>
</dbReference>
<keyword evidence="2" id="KW-1185">Reference proteome</keyword>
<dbReference type="Gene3D" id="3.30.420.300">
    <property type="entry name" value="2-keto-3-deoxy-galactonokinase, substrate binding domain"/>
    <property type="match status" value="1"/>
</dbReference>
<sequence>MSGADADWIAADWGSSNLRVWAMRGSEMLEARGSDRGMGALSAPADFAAELDRITEGWPDVTVIACGMVGARQGWVEVPYASTPCPAIPALTEVPDTQGARRVRIAGGVMQTDPPDVMRGEETQIAGVLAASPDFDGVICLPGTHTKWARISAGEIVHFQTVMTGEIFALLARQSVLRHSLGDAETDPQSEAFADALATALSQPHQAWARLFRLRAAGLVAEGDPAATVARLSGTLIGLDLGAARAHWLGQQVLIIGASRLARLYEAALKLQGVAPIIGDADTATRAGLLAAWRKTGARP</sequence>
<dbReference type="EMBL" id="FNAH01000007">
    <property type="protein sequence ID" value="SDE49821.1"/>
    <property type="molecule type" value="Genomic_DNA"/>
</dbReference>
<reference evidence="1 2" key="1">
    <citation type="submission" date="2016-10" db="EMBL/GenBank/DDBJ databases">
        <authorList>
            <person name="de Groot N.N."/>
        </authorList>
    </citation>
    <scope>NUCLEOTIDE SEQUENCE [LARGE SCALE GENOMIC DNA]</scope>
    <source>
        <strain evidence="1 2">DSM 22220</strain>
    </source>
</reference>
<dbReference type="GO" id="GO:0008671">
    <property type="term" value="F:2-dehydro-3-deoxygalactonokinase activity"/>
    <property type="evidence" value="ECO:0007669"/>
    <property type="project" value="InterPro"/>
</dbReference>
<protein>
    <submittedName>
        <fullName evidence="1">2-dehydro-3-deoxygalactonokinase</fullName>
    </submittedName>
</protein>
<organism evidence="1 2">
    <name type="scientific">Paracoccus isoporae</name>
    <dbReference type="NCBI Taxonomy" id="591205"/>
    <lineage>
        <taxon>Bacteria</taxon>
        <taxon>Pseudomonadati</taxon>
        <taxon>Pseudomonadota</taxon>
        <taxon>Alphaproteobacteria</taxon>
        <taxon>Rhodobacterales</taxon>
        <taxon>Paracoccaceae</taxon>
        <taxon>Paracoccus</taxon>
    </lineage>
</organism>
<accession>A0A1G7DE79</accession>
<gene>
    <name evidence="1" type="ORF">SAMN05421538_10774</name>
</gene>
<keyword evidence="1" id="KW-0808">Transferase</keyword>
<dbReference type="RefSeq" id="WP_245727310.1">
    <property type="nucleotide sequence ID" value="NZ_FNAH01000007.1"/>
</dbReference>
<dbReference type="Pfam" id="PF05035">
    <property type="entry name" value="DGOK"/>
    <property type="match status" value="1"/>
</dbReference>
<proteinExistence type="predicted"/>
<keyword evidence="1" id="KW-0418">Kinase</keyword>
<evidence type="ECO:0000313" key="1">
    <source>
        <dbReference type="EMBL" id="SDE49821.1"/>
    </source>
</evidence>
<dbReference type="InterPro" id="IPR007729">
    <property type="entry name" value="DGOK"/>
</dbReference>
<dbReference type="InterPro" id="IPR042257">
    <property type="entry name" value="DGOK_C"/>
</dbReference>
<name>A0A1G7DE79_9RHOB</name>